<feature type="binding site" evidence="5">
    <location>
        <position position="150"/>
    </location>
    <ligand>
        <name>Zn(2+)</name>
        <dbReference type="ChEBI" id="CHEBI:29105"/>
        <note>structural</note>
    </ligand>
</feature>
<feature type="binding site" evidence="5">
    <location>
        <position position="127"/>
    </location>
    <ligand>
        <name>ATP</name>
        <dbReference type="ChEBI" id="CHEBI:30616"/>
    </ligand>
</feature>
<evidence type="ECO:0000256" key="2">
    <source>
        <dbReference type="ARBA" id="ARBA00022727"/>
    </source>
</evidence>
<feature type="binding site" evidence="5">
    <location>
        <position position="153"/>
    </location>
    <ligand>
        <name>Zn(2+)</name>
        <dbReference type="ChEBI" id="CHEBI:29105"/>
        <note>structural</note>
    </ligand>
</feature>
<comment type="function">
    <text evidence="5">Catalyzes the reversible transfer of the terminal phosphate group between ATP and AMP. Plays an important role in cellular energy homeostasis and in adenine nucleotide metabolism.</text>
</comment>
<feature type="binding site" evidence="5">
    <location>
        <position position="130"/>
    </location>
    <ligand>
        <name>Zn(2+)</name>
        <dbReference type="ChEBI" id="CHEBI:29105"/>
        <note>structural</note>
    </ligand>
</feature>
<proteinExistence type="inferred from homology"/>
<keyword evidence="5" id="KW-0479">Metal-binding</keyword>
<evidence type="ECO:0000256" key="1">
    <source>
        <dbReference type="ARBA" id="ARBA00022679"/>
    </source>
</evidence>
<keyword evidence="5" id="KW-0963">Cytoplasm</keyword>
<feature type="binding site" evidence="5">
    <location>
        <begin position="57"/>
        <end position="59"/>
    </location>
    <ligand>
        <name>AMP</name>
        <dbReference type="ChEBI" id="CHEBI:456215"/>
    </ligand>
</feature>
<reference evidence="9" key="2">
    <citation type="journal article" date="2021" name="Int. J. Syst. Evol. Microbiol.">
        <title>Geomonas silvestris sp. nov., Geomonas paludis sp. nov. and Geomonas limicola sp. nov., isolated from terrestrial environments, and emended description of the genus Geomonas.</title>
        <authorList>
            <person name="Itoh H."/>
            <person name="Xu Z."/>
            <person name="Masuda Y."/>
            <person name="Ushijima N."/>
            <person name="Hayakawa C."/>
            <person name="Shiratori Y."/>
            <person name="Senoo K."/>
        </authorList>
    </citation>
    <scope>NUCLEOTIDE SEQUENCE</scope>
    <source>
        <strain evidence="9">Red736</strain>
    </source>
</reference>
<dbReference type="GO" id="GO:0044209">
    <property type="term" value="P:AMP salvage"/>
    <property type="evidence" value="ECO:0007669"/>
    <property type="project" value="UniProtKB-UniRule"/>
</dbReference>
<keyword evidence="5 7" id="KW-0067">ATP-binding</keyword>
<comment type="catalytic activity">
    <reaction evidence="5 7">
        <text>AMP + ATP = 2 ADP</text>
        <dbReference type="Rhea" id="RHEA:12973"/>
        <dbReference type="ChEBI" id="CHEBI:30616"/>
        <dbReference type="ChEBI" id="CHEBI:456215"/>
        <dbReference type="ChEBI" id="CHEBI:456216"/>
        <dbReference type="EC" id="2.7.4.3"/>
    </reaction>
</comment>
<feature type="binding site" evidence="5">
    <location>
        <position position="199"/>
    </location>
    <ligand>
        <name>ATP</name>
        <dbReference type="ChEBI" id="CHEBI:30616"/>
    </ligand>
</feature>
<dbReference type="Gene3D" id="3.40.50.300">
    <property type="entry name" value="P-loop containing nucleotide triphosphate hydrolases"/>
    <property type="match status" value="1"/>
</dbReference>
<dbReference type="NCBIfam" id="TIGR01351">
    <property type="entry name" value="adk"/>
    <property type="match status" value="1"/>
</dbReference>
<feature type="binding site" evidence="5">
    <location>
        <position position="36"/>
    </location>
    <ligand>
        <name>AMP</name>
        <dbReference type="ChEBI" id="CHEBI:456215"/>
    </ligand>
</feature>
<keyword evidence="5" id="KW-0862">Zinc</keyword>
<feature type="binding site" evidence="5">
    <location>
        <begin position="10"/>
        <end position="15"/>
    </location>
    <ligand>
        <name>ATP</name>
        <dbReference type="ChEBI" id="CHEBI:30616"/>
    </ligand>
</feature>
<accession>A0A6V8N1A2</accession>
<comment type="caution">
    <text evidence="5">Lacks conserved residue(s) required for the propagation of feature annotation.</text>
</comment>
<evidence type="ECO:0000313" key="12">
    <source>
        <dbReference type="Proteomes" id="UP000831485"/>
    </source>
</evidence>
<dbReference type="NCBIfam" id="NF001380">
    <property type="entry name" value="PRK00279.1-2"/>
    <property type="match status" value="1"/>
</dbReference>
<dbReference type="EMBL" id="BLXY01000019">
    <property type="protein sequence ID" value="GFO66222.1"/>
    <property type="molecule type" value="Genomic_DNA"/>
</dbReference>
<dbReference type="NCBIfam" id="NF001381">
    <property type="entry name" value="PRK00279.1-3"/>
    <property type="match status" value="1"/>
</dbReference>
<feature type="binding site" evidence="5">
    <location>
        <begin position="85"/>
        <end position="88"/>
    </location>
    <ligand>
        <name>AMP</name>
        <dbReference type="ChEBI" id="CHEBI:456215"/>
    </ligand>
</feature>
<dbReference type="GO" id="GO:0008270">
    <property type="term" value="F:zinc ion binding"/>
    <property type="evidence" value="ECO:0007669"/>
    <property type="project" value="UniProtKB-UniRule"/>
</dbReference>
<evidence type="ECO:0000313" key="11">
    <source>
        <dbReference type="Proteomes" id="UP000568888"/>
    </source>
</evidence>
<dbReference type="Pfam" id="PF05191">
    <property type="entry name" value="ADK_lid"/>
    <property type="match status" value="1"/>
</dbReference>
<keyword evidence="3 5" id="KW-0547">Nucleotide-binding</keyword>
<dbReference type="InterPro" id="IPR000850">
    <property type="entry name" value="Adenylat/UMP-CMP_kin"/>
</dbReference>
<keyword evidence="2 5" id="KW-0545">Nucleotide biosynthesis</keyword>
<evidence type="ECO:0000256" key="4">
    <source>
        <dbReference type="ARBA" id="ARBA00022777"/>
    </source>
</evidence>
<evidence type="ECO:0000256" key="6">
    <source>
        <dbReference type="RuleBase" id="RU003330"/>
    </source>
</evidence>
<keyword evidence="4 5" id="KW-0418">Kinase</keyword>
<feature type="binding site" evidence="5">
    <location>
        <position position="133"/>
    </location>
    <ligand>
        <name>Zn(2+)</name>
        <dbReference type="ChEBI" id="CHEBI:29105"/>
        <note>structural</note>
    </ligand>
</feature>
<dbReference type="GO" id="GO:0005524">
    <property type="term" value="F:ATP binding"/>
    <property type="evidence" value="ECO:0007669"/>
    <property type="project" value="UniProtKB-UniRule"/>
</dbReference>
<dbReference type="Pfam" id="PF00406">
    <property type="entry name" value="ADK"/>
    <property type="match status" value="1"/>
</dbReference>
<dbReference type="RefSeq" id="WP_183350998.1">
    <property type="nucleotide sequence ID" value="NZ_BLXY01000019.1"/>
</dbReference>
<feature type="region of interest" description="LID" evidence="5">
    <location>
        <begin position="126"/>
        <end position="163"/>
    </location>
</feature>
<evidence type="ECO:0000256" key="7">
    <source>
        <dbReference type="RuleBase" id="RU003331"/>
    </source>
</evidence>
<evidence type="ECO:0000313" key="9">
    <source>
        <dbReference type="EMBL" id="GFO66222.1"/>
    </source>
</evidence>
<feature type="binding site" evidence="5">
    <location>
        <position position="92"/>
    </location>
    <ligand>
        <name>AMP</name>
        <dbReference type="ChEBI" id="CHEBI:456215"/>
    </ligand>
</feature>
<sequence>MNLILLGPPGVGKGTQAKLLIDRFGIPQISTGDILRAAVKELTPMGIKAKGFMDSGALVPDEVVIGIVEERLAQPDCQKGFILDGFPRTVPQADALSQVLTGIGKKIDHVVSLSVDKDELLKRLTGRRACSKCGAGYHVDFAPSKVAGICDACGGELFQREDDKEETILNRLAVYEAQTSPLISYYQGAGLLRSVNGLGSVEGIQAEIVAILQGAQ</sequence>
<comment type="similarity">
    <text evidence="5 6">Belongs to the adenylate kinase family.</text>
</comment>
<dbReference type="InterPro" id="IPR027417">
    <property type="entry name" value="P-loop_NTPase"/>
</dbReference>
<evidence type="ECO:0000259" key="8">
    <source>
        <dbReference type="Pfam" id="PF05191"/>
    </source>
</evidence>
<feature type="binding site" evidence="5">
    <location>
        <position position="160"/>
    </location>
    <ligand>
        <name>AMP</name>
        <dbReference type="ChEBI" id="CHEBI:456215"/>
    </ligand>
</feature>
<comment type="subunit">
    <text evidence="5 7">Monomer.</text>
</comment>
<dbReference type="CDD" id="cd01428">
    <property type="entry name" value="ADK"/>
    <property type="match status" value="1"/>
</dbReference>
<dbReference type="PANTHER" id="PTHR23359">
    <property type="entry name" value="NUCLEOTIDE KINASE"/>
    <property type="match status" value="1"/>
</dbReference>
<evidence type="ECO:0000256" key="5">
    <source>
        <dbReference type="HAMAP-Rule" id="MF_00235"/>
    </source>
</evidence>
<protein>
    <recommendedName>
        <fullName evidence="5 7">Adenylate kinase</fullName>
        <shortName evidence="5">AK</shortName>
        <ecNumber evidence="5 7">2.7.4.3</ecNumber>
    </recommendedName>
    <alternativeName>
        <fullName evidence="5">ATP-AMP transphosphorylase</fullName>
    </alternativeName>
    <alternativeName>
        <fullName evidence="5">ATP:AMP phosphotransferase</fullName>
    </alternativeName>
    <alternativeName>
        <fullName evidence="5">Adenylate monophosphate kinase</fullName>
    </alternativeName>
</protein>
<dbReference type="Proteomes" id="UP000568888">
    <property type="component" value="Unassembled WGS sequence"/>
</dbReference>
<feature type="binding site" evidence="5">
    <location>
        <position position="171"/>
    </location>
    <ligand>
        <name>AMP</name>
        <dbReference type="ChEBI" id="CHEBI:456215"/>
    </ligand>
</feature>
<dbReference type="EC" id="2.7.4.3" evidence="5 7"/>
<dbReference type="InterPro" id="IPR007862">
    <property type="entry name" value="Adenylate_kinase_lid-dom"/>
</dbReference>
<comment type="domain">
    <text evidence="5">Consists of three domains, a large central CORE domain and two small peripheral domains, NMPbind and LID, which undergo movements during catalysis. The LID domain closes over the site of phosphoryl transfer upon ATP binding. Assembling and dissambling the active center during each catalytic cycle provides an effective means to prevent ATP hydrolysis. Some bacteria have evolved a zinc-coordinating structure that stabilizes the LID domain.</text>
</comment>
<evidence type="ECO:0000313" key="10">
    <source>
        <dbReference type="EMBL" id="UPU36977.1"/>
    </source>
</evidence>
<dbReference type="NCBIfam" id="NF011100">
    <property type="entry name" value="PRK14527.1"/>
    <property type="match status" value="1"/>
</dbReference>
<dbReference type="InterPro" id="IPR033690">
    <property type="entry name" value="Adenylat_kinase_CS"/>
</dbReference>
<dbReference type="EMBL" id="CP096574">
    <property type="protein sequence ID" value="UPU36977.1"/>
    <property type="molecule type" value="Genomic_DNA"/>
</dbReference>
<dbReference type="InterPro" id="IPR006259">
    <property type="entry name" value="Adenyl_kin_sub"/>
</dbReference>
<comment type="pathway">
    <text evidence="5">Purine metabolism; AMP biosynthesis via salvage pathway; AMP from ADP: step 1/1.</text>
</comment>
<dbReference type="SUPFAM" id="SSF52540">
    <property type="entry name" value="P-loop containing nucleoside triphosphate hydrolases"/>
    <property type="match status" value="1"/>
</dbReference>
<dbReference type="AlphaFoldDB" id="A0A6V8N1A2"/>
<gene>
    <name evidence="5 9" type="primary">adk</name>
    <name evidence="9" type="ORF">GMPD_41410</name>
    <name evidence="10" type="ORF">M1B72_04510</name>
</gene>
<feature type="binding site" evidence="5">
    <location>
        <position position="31"/>
    </location>
    <ligand>
        <name>AMP</name>
        <dbReference type="ChEBI" id="CHEBI:456215"/>
    </ligand>
</feature>
<keyword evidence="12" id="KW-1185">Reference proteome</keyword>
<dbReference type="GO" id="GO:0005737">
    <property type="term" value="C:cytoplasm"/>
    <property type="evidence" value="ECO:0007669"/>
    <property type="project" value="UniProtKB-SubCell"/>
</dbReference>
<dbReference type="GO" id="GO:0004017">
    <property type="term" value="F:AMP kinase activity"/>
    <property type="evidence" value="ECO:0007669"/>
    <property type="project" value="UniProtKB-UniRule"/>
</dbReference>
<dbReference type="Proteomes" id="UP000831485">
    <property type="component" value="Chromosome"/>
</dbReference>
<name>A0A6V8N1A2_9BACT</name>
<dbReference type="PROSITE" id="PS00113">
    <property type="entry name" value="ADENYLATE_KINASE"/>
    <property type="match status" value="1"/>
</dbReference>
<dbReference type="UniPathway" id="UPA00588">
    <property type="reaction ID" value="UER00649"/>
</dbReference>
<feature type="domain" description="Adenylate kinase active site lid" evidence="8">
    <location>
        <begin position="127"/>
        <end position="162"/>
    </location>
</feature>
<comment type="subcellular location">
    <subcellularLocation>
        <location evidence="5 7">Cytoplasm</location>
    </subcellularLocation>
</comment>
<dbReference type="FunFam" id="3.40.50.300:FF:000106">
    <property type="entry name" value="Adenylate kinase mitochondrial"/>
    <property type="match status" value="1"/>
</dbReference>
<feature type="region of interest" description="NMP" evidence="5">
    <location>
        <begin position="30"/>
        <end position="59"/>
    </location>
</feature>
<organism evidence="9 11">
    <name type="scientific">Geomonas paludis</name>
    <dbReference type="NCBI Taxonomy" id="2740185"/>
    <lineage>
        <taxon>Bacteria</taxon>
        <taxon>Pseudomonadati</taxon>
        <taxon>Thermodesulfobacteriota</taxon>
        <taxon>Desulfuromonadia</taxon>
        <taxon>Geobacterales</taxon>
        <taxon>Geobacteraceae</taxon>
        <taxon>Geomonas</taxon>
    </lineage>
</organism>
<dbReference type="PRINTS" id="PR00094">
    <property type="entry name" value="ADENYLTKNASE"/>
</dbReference>
<keyword evidence="1 5" id="KW-0808">Transferase</keyword>
<reference evidence="10" key="3">
    <citation type="submission" date="2022-04" db="EMBL/GenBank/DDBJ databases">
        <authorList>
            <person name="Liu G."/>
        </authorList>
    </citation>
    <scope>NUCLEOTIDE SEQUENCE</scope>
    <source>
        <strain evidence="10">RG22</strain>
    </source>
</reference>
<dbReference type="HAMAP" id="MF_00235">
    <property type="entry name" value="Adenylate_kinase_Adk"/>
    <property type="match status" value="1"/>
</dbReference>
<reference evidence="11" key="1">
    <citation type="submission" date="2020-06" db="EMBL/GenBank/DDBJ databases">
        <title>Draft genomic sequecing of Geomonas sp. Red736.</title>
        <authorList>
            <person name="Itoh H."/>
            <person name="Xu Z.X."/>
            <person name="Ushijima N."/>
            <person name="Masuda Y."/>
            <person name="Shiratori Y."/>
            <person name="Senoo K."/>
        </authorList>
    </citation>
    <scope>NUCLEOTIDE SEQUENCE [LARGE SCALE GENOMIC DNA]</scope>
    <source>
        <strain evidence="11">Red736</strain>
    </source>
</reference>
<evidence type="ECO:0000256" key="3">
    <source>
        <dbReference type="ARBA" id="ARBA00022741"/>
    </source>
</evidence>